<dbReference type="InterPro" id="IPR013655">
    <property type="entry name" value="PAS_fold_3"/>
</dbReference>
<keyword evidence="5" id="KW-1185">Reference proteome</keyword>
<evidence type="ECO:0008006" key="6">
    <source>
        <dbReference type="Google" id="ProtNLM"/>
    </source>
</evidence>
<dbReference type="NCBIfam" id="TIGR00229">
    <property type="entry name" value="sensory_box"/>
    <property type="match status" value="1"/>
</dbReference>
<organism evidence="4 5">
    <name type="scientific">Dispira parvispora</name>
    <dbReference type="NCBI Taxonomy" id="1520584"/>
    <lineage>
        <taxon>Eukaryota</taxon>
        <taxon>Fungi</taxon>
        <taxon>Fungi incertae sedis</taxon>
        <taxon>Zoopagomycota</taxon>
        <taxon>Kickxellomycotina</taxon>
        <taxon>Dimargaritomycetes</taxon>
        <taxon>Dimargaritales</taxon>
        <taxon>Dimargaritaceae</taxon>
        <taxon>Dispira</taxon>
    </lineage>
</organism>
<dbReference type="Proteomes" id="UP001150925">
    <property type="component" value="Unassembled WGS sequence"/>
</dbReference>
<accession>A0A9W8AH31</accession>
<dbReference type="InterPro" id="IPR000014">
    <property type="entry name" value="PAS"/>
</dbReference>
<evidence type="ECO:0000259" key="2">
    <source>
        <dbReference type="PROSITE" id="PS50112"/>
    </source>
</evidence>
<protein>
    <recommendedName>
        <fullName evidence="6">White collar 2 protein</fullName>
    </recommendedName>
</protein>
<dbReference type="OrthoDB" id="2162994at2759"/>
<reference evidence="4" key="1">
    <citation type="submission" date="2022-07" db="EMBL/GenBank/DDBJ databases">
        <title>Phylogenomic reconstructions and comparative analyses of Kickxellomycotina fungi.</title>
        <authorList>
            <person name="Reynolds N.K."/>
            <person name="Stajich J.E."/>
            <person name="Barry K."/>
            <person name="Grigoriev I.V."/>
            <person name="Crous P."/>
            <person name="Smith M.E."/>
        </authorList>
    </citation>
    <scope>NUCLEOTIDE SEQUENCE</scope>
    <source>
        <strain evidence="4">RSA 1196</strain>
    </source>
</reference>
<dbReference type="GO" id="GO:0006355">
    <property type="term" value="P:regulation of DNA-templated transcription"/>
    <property type="evidence" value="ECO:0007669"/>
    <property type="project" value="InterPro"/>
</dbReference>
<evidence type="ECO:0000256" key="1">
    <source>
        <dbReference type="PROSITE-ProRule" id="PRU00094"/>
    </source>
</evidence>
<dbReference type="InterPro" id="IPR035965">
    <property type="entry name" value="PAS-like_dom_sf"/>
</dbReference>
<dbReference type="GO" id="GO:0043565">
    <property type="term" value="F:sequence-specific DNA binding"/>
    <property type="evidence" value="ECO:0007669"/>
    <property type="project" value="InterPro"/>
</dbReference>
<feature type="domain" description="GATA-type" evidence="3">
    <location>
        <begin position="398"/>
        <end position="414"/>
    </location>
</feature>
<dbReference type="Gene3D" id="3.30.450.20">
    <property type="entry name" value="PAS domain"/>
    <property type="match status" value="1"/>
</dbReference>
<dbReference type="AlphaFoldDB" id="A0A9W8AH31"/>
<dbReference type="PROSITE" id="PS50114">
    <property type="entry name" value="GATA_ZN_FINGER_2"/>
    <property type="match status" value="1"/>
</dbReference>
<feature type="non-terminal residue" evidence="4">
    <location>
        <position position="414"/>
    </location>
</feature>
<gene>
    <name evidence="4" type="ORF">IWQ62_006237</name>
</gene>
<name>A0A9W8AH31_9FUNG</name>
<evidence type="ECO:0000313" key="5">
    <source>
        <dbReference type="Proteomes" id="UP001150925"/>
    </source>
</evidence>
<dbReference type="SMART" id="SM00091">
    <property type="entry name" value="PAS"/>
    <property type="match status" value="1"/>
</dbReference>
<comment type="caution">
    <text evidence="4">The sequence shown here is derived from an EMBL/GenBank/DDBJ whole genome shotgun (WGS) entry which is preliminary data.</text>
</comment>
<dbReference type="GO" id="GO:0008270">
    <property type="term" value="F:zinc ion binding"/>
    <property type="evidence" value="ECO:0007669"/>
    <property type="project" value="UniProtKB-KW"/>
</dbReference>
<keyword evidence="1" id="KW-0862">Zinc</keyword>
<keyword evidence="1" id="KW-0479">Metal-binding</keyword>
<evidence type="ECO:0000259" key="3">
    <source>
        <dbReference type="PROSITE" id="PS50114"/>
    </source>
</evidence>
<feature type="domain" description="PAS" evidence="2">
    <location>
        <begin position="84"/>
        <end position="154"/>
    </location>
</feature>
<dbReference type="SUPFAM" id="SSF55785">
    <property type="entry name" value="PYP-like sensor domain (PAS domain)"/>
    <property type="match status" value="1"/>
</dbReference>
<dbReference type="Pfam" id="PF08447">
    <property type="entry name" value="PAS_3"/>
    <property type="match status" value="1"/>
</dbReference>
<proteinExistence type="predicted"/>
<sequence length="414" mass="45537">MGRIGEDFSDEAFTHESDLGVTNPFPIFNPVGTDSTAMNMANLRSLAASTHRTSSDLLPSSYTTLPSPQAAVSSPVYRNEFTKRQNWSYQIVDELRDMFHVVSPAGKIIFCSPASSEIIGYTPDELVGRNITEFIHIDDIDTYVREFNMSVVQRNFRLFVRLRRKDGKFILVELVGHPMFANESFSNPKNLSTADQPGAMVNIDSLLACPSKPIALDTQEMYSSGSRNTGNTTKNVPHQDTMGSVTGVDGPQTGSAGSAGNPIGNNASGSSVVKCFFSIARPYPTAPTNVLDSFLELKVENEMLMQRYRQLEGDPDTLHRITATLGDKQELTQVAQPQLYPLDELLRSPTFPISSYTTTTAHLPTSSLYGITEAPQIASLPGKRKKRRTKVGQVELVCTDCATVESPEWRRGPQ</sequence>
<evidence type="ECO:0000313" key="4">
    <source>
        <dbReference type="EMBL" id="KAJ1952379.1"/>
    </source>
</evidence>
<dbReference type="EMBL" id="JANBPY010003218">
    <property type="protein sequence ID" value="KAJ1952379.1"/>
    <property type="molecule type" value="Genomic_DNA"/>
</dbReference>
<keyword evidence="1" id="KW-0863">Zinc-finger</keyword>
<dbReference type="PROSITE" id="PS50112">
    <property type="entry name" value="PAS"/>
    <property type="match status" value="1"/>
</dbReference>
<dbReference type="InterPro" id="IPR000679">
    <property type="entry name" value="Znf_GATA"/>
</dbReference>
<dbReference type="CDD" id="cd00130">
    <property type="entry name" value="PAS"/>
    <property type="match status" value="1"/>
</dbReference>